<keyword evidence="2" id="KW-1185">Reference proteome</keyword>
<accession>A0ABU3NZH1</accession>
<name>A0ABU3NZH1_9FIRM</name>
<comment type="caution">
    <text evidence="1">The sequence shown here is derived from an EMBL/GenBank/DDBJ whole genome shotgun (WGS) entry which is preliminary data.</text>
</comment>
<evidence type="ECO:0000313" key="1">
    <source>
        <dbReference type="EMBL" id="MDT8902174.1"/>
    </source>
</evidence>
<sequence length="94" mass="10419">MKAYAEFTAAEWNGPITHAVYRDTTGALHLAAGDYGAIDPDRSKIVQDAEIVICRGSKADQLLDRALNVVMTDEVVYINLNEHPRIADPDNWGY</sequence>
<gene>
    <name evidence="1" type="ORF">Q4T40_13035</name>
</gene>
<dbReference type="RefSeq" id="WP_413780660.1">
    <property type="nucleotide sequence ID" value="NZ_JAUOZS010000001.1"/>
</dbReference>
<organism evidence="1 2">
    <name type="scientific">Anaeroselena agilis</name>
    <dbReference type="NCBI Taxonomy" id="3063788"/>
    <lineage>
        <taxon>Bacteria</taxon>
        <taxon>Bacillati</taxon>
        <taxon>Bacillota</taxon>
        <taxon>Negativicutes</taxon>
        <taxon>Acetonemataceae</taxon>
        <taxon>Anaeroselena</taxon>
    </lineage>
</organism>
<protein>
    <submittedName>
        <fullName evidence="1">Uncharacterized protein</fullName>
    </submittedName>
</protein>
<proteinExistence type="predicted"/>
<dbReference type="Proteomes" id="UP001254848">
    <property type="component" value="Unassembled WGS sequence"/>
</dbReference>
<reference evidence="1 2" key="1">
    <citation type="submission" date="2023-07" db="EMBL/GenBank/DDBJ databases">
        <title>The novel representative of Negativicutes class, Anaeroselena agilis gen. nov. sp. nov.</title>
        <authorList>
            <person name="Prokofeva M.I."/>
            <person name="Elcheninov A.G."/>
            <person name="Klyukina A."/>
            <person name="Kublanov I.V."/>
            <person name="Frolov E.N."/>
            <person name="Podosokorskaya O.A."/>
        </authorList>
    </citation>
    <scope>NUCLEOTIDE SEQUENCE [LARGE SCALE GENOMIC DNA]</scope>
    <source>
        <strain evidence="1 2">4137-cl</strain>
    </source>
</reference>
<dbReference type="EMBL" id="JAUOZS010000001">
    <property type="protein sequence ID" value="MDT8902174.1"/>
    <property type="molecule type" value="Genomic_DNA"/>
</dbReference>
<evidence type="ECO:0000313" key="2">
    <source>
        <dbReference type="Proteomes" id="UP001254848"/>
    </source>
</evidence>